<proteinExistence type="predicted"/>
<accession>A0ABS8H5E0</accession>
<dbReference type="RefSeq" id="WP_228227309.1">
    <property type="nucleotide sequence ID" value="NZ_JAJGNP010000009.1"/>
</dbReference>
<dbReference type="EMBL" id="JAJGNP010000009">
    <property type="protein sequence ID" value="MCC4233390.1"/>
    <property type="molecule type" value="Genomic_DNA"/>
</dbReference>
<evidence type="ECO:0000313" key="2">
    <source>
        <dbReference type="Proteomes" id="UP001198830"/>
    </source>
</evidence>
<dbReference type="Proteomes" id="UP001198830">
    <property type="component" value="Unassembled WGS sequence"/>
</dbReference>
<name>A0ABS8H5E0_9SPHN</name>
<evidence type="ECO:0000313" key="1">
    <source>
        <dbReference type="EMBL" id="MCC4233390.1"/>
    </source>
</evidence>
<keyword evidence="2" id="KW-1185">Reference proteome</keyword>
<protein>
    <submittedName>
        <fullName evidence="1">Uncharacterized protein</fullName>
    </submittedName>
</protein>
<sequence length="81" mass="9311">MMIAYASRTGTRRNLDALHVAGWRLMASTPGVHRTKEYRYAPDNGEWTSFQRSEPLHAAAFERLASRRGYAMTLSRLRSRP</sequence>
<comment type="caution">
    <text evidence="1">The sequence shown here is derived from an EMBL/GenBank/DDBJ whole genome shotgun (WGS) entry which is preliminary data.</text>
</comment>
<reference evidence="1 2" key="1">
    <citation type="submission" date="2021-10" db="EMBL/GenBank/DDBJ databases">
        <title>The diversity and Nitrogen Metabolism of Culturable Nitrate-Utilizing Bacteria Within the Oxygen Minimum Zone of the Changjiang (Yangtze River)Estuary.</title>
        <authorList>
            <person name="Zhang D."/>
            <person name="Zheng J."/>
            <person name="Liu S."/>
            <person name="He W."/>
        </authorList>
    </citation>
    <scope>NUCLEOTIDE SEQUENCE [LARGE SCALE GENOMIC DNA]</scope>
    <source>
        <strain evidence="1 2">FXH275-2</strain>
    </source>
</reference>
<gene>
    <name evidence="1" type="ORF">LL253_11890</name>
</gene>
<organism evidence="1 2">
    <name type="scientific">Sphingobium soli</name>
    <dbReference type="NCBI Taxonomy" id="1591116"/>
    <lineage>
        <taxon>Bacteria</taxon>
        <taxon>Pseudomonadati</taxon>
        <taxon>Pseudomonadota</taxon>
        <taxon>Alphaproteobacteria</taxon>
        <taxon>Sphingomonadales</taxon>
        <taxon>Sphingomonadaceae</taxon>
        <taxon>Sphingobium</taxon>
    </lineage>
</organism>